<evidence type="ECO:0000256" key="2">
    <source>
        <dbReference type="ARBA" id="ARBA00022723"/>
    </source>
</evidence>
<dbReference type="PANTHER" id="PTHR30600:SF4">
    <property type="entry name" value="CYTOCHROME C DOMAIN-CONTAINING PROTEIN"/>
    <property type="match status" value="1"/>
</dbReference>
<dbReference type="PANTHER" id="PTHR30600">
    <property type="entry name" value="CYTOCHROME C PEROXIDASE-RELATED"/>
    <property type="match status" value="1"/>
</dbReference>
<protein>
    <submittedName>
        <fullName evidence="6">Thiol oxidoreductase</fullName>
    </submittedName>
</protein>
<dbReference type="GO" id="GO:0004130">
    <property type="term" value="F:cytochrome-c peroxidase activity"/>
    <property type="evidence" value="ECO:0007669"/>
    <property type="project" value="TreeGrafter"/>
</dbReference>
<feature type="domain" description="Cytochrome c" evidence="5">
    <location>
        <begin position="359"/>
        <end position="491"/>
    </location>
</feature>
<keyword evidence="2 4" id="KW-0479">Metal-binding</keyword>
<dbReference type="PROSITE" id="PS51007">
    <property type="entry name" value="CYTC"/>
    <property type="match status" value="1"/>
</dbReference>
<evidence type="ECO:0000313" key="6">
    <source>
        <dbReference type="EMBL" id="KAA5612779.1"/>
    </source>
</evidence>
<dbReference type="RefSeq" id="WP_150040312.1">
    <property type="nucleotide sequence ID" value="NZ_OW485601.1"/>
</dbReference>
<sequence length="491" mass="53347">MPRSVFATRPPGRLRRRLLAGLCGVSVLVLGYHFVSSRFVPAYGNRPEEMAPLRGADPRALLAGDLTHFRFGTRSYSQPAPNLPWQLEAAFNNGDGDFARRFKPADPASHGVEGYGLGPLYNNVSCESCHFRDGPSDPSQPGNALVRISVPGQDAHGGPRPHPVYGGQFADRAVPGMAPAGRVDISWIELPDRYPDGQPFSLRRPQIRLTEPGYGEIGAETMLSLRVPPGVFGLGLLEAVPDITLRRWTQENAQSGGAVRGHPNIVWDPAQRRMRIGRFGWKAEESSVLNQSAGAAVNDMGVTSRIHPAEACMATIDACRATPPSGPAGQPEFRDQAIEDVATYVQLLGVPGRAGIDDPQVLQGEALFRGIGCIACHRTDILTGDDHPLRRLRNQRIHPYTDLLLHDMGEGLADHRPSFAASGQEWRTAPLWGIGLRQRVNGHTFFLHDGRARGLEEAILWHGGEAAGASQAFRALTAVDRAALIRFLNSL</sequence>
<evidence type="ECO:0000256" key="4">
    <source>
        <dbReference type="PROSITE-ProRule" id="PRU00433"/>
    </source>
</evidence>
<keyword evidence="3 4" id="KW-0408">Iron</keyword>
<dbReference type="InterPro" id="IPR036909">
    <property type="entry name" value="Cyt_c-like_dom_sf"/>
</dbReference>
<dbReference type="Gene3D" id="1.10.760.10">
    <property type="entry name" value="Cytochrome c-like domain"/>
    <property type="match status" value="1"/>
</dbReference>
<dbReference type="OrthoDB" id="9805202at2"/>
<dbReference type="Pfam" id="PF06537">
    <property type="entry name" value="DHOR"/>
    <property type="match status" value="2"/>
</dbReference>
<dbReference type="GO" id="GO:0020037">
    <property type="term" value="F:heme binding"/>
    <property type="evidence" value="ECO:0007669"/>
    <property type="project" value="InterPro"/>
</dbReference>
<organism evidence="6 7">
    <name type="scientific">Rhodovastum atsumiense</name>
    <dbReference type="NCBI Taxonomy" id="504468"/>
    <lineage>
        <taxon>Bacteria</taxon>
        <taxon>Pseudomonadati</taxon>
        <taxon>Pseudomonadota</taxon>
        <taxon>Alphaproteobacteria</taxon>
        <taxon>Acetobacterales</taxon>
        <taxon>Acetobacteraceae</taxon>
        <taxon>Rhodovastum</taxon>
    </lineage>
</organism>
<evidence type="ECO:0000259" key="5">
    <source>
        <dbReference type="PROSITE" id="PS51007"/>
    </source>
</evidence>
<dbReference type="AlphaFoldDB" id="A0A5M6IXU5"/>
<dbReference type="GO" id="GO:0046872">
    <property type="term" value="F:metal ion binding"/>
    <property type="evidence" value="ECO:0007669"/>
    <property type="project" value="UniProtKB-KW"/>
</dbReference>
<reference evidence="6 7" key="1">
    <citation type="submission" date="2019-09" db="EMBL/GenBank/DDBJ databases">
        <title>Genome sequence of Rhodovastum atsumiense, a diverse member of the Acetobacteraceae family of non-sulfur purple photosynthetic bacteria.</title>
        <authorList>
            <person name="Meyer T."/>
            <person name="Kyndt J."/>
        </authorList>
    </citation>
    <scope>NUCLEOTIDE SEQUENCE [LARGE SCALE GENOMIC DNA]</scope>
    <source>
        <strain evidence="6 7">DSM 21279</strain>
    </source>
</reference>
<proteinExistence type="predicted"/>
<dbReference type="Proteomes" id="UP000325255">
    <property type="component" value="Unassembled WGS sequence"/>
</dbReference>
<dbReference type="InterPro" id="IPR010538">
    <property type="entry name" value="DHOR"/>
</dbReference>
<dbReference type="InterPro" id="IPR009056">
    <property type="entry name" value="Cyt_c-like_dom"/>
</dbReference>
<accession>A0A5M6IXU5</accession>
<dbReference type="EMBL" id="VWPK01000010">
    <property type="protein sequence ID" value="KAA5612779.1"/>
    <property type="molecule type" value="Genomic_DNA"/>
</dbReference>
<dbReference type="SUPFAM" id="SSF46626">
    <property type="entry name" value="Cytochrome c"/>
    <property type="match status" value="1"/>
</dbReference>
<evidence type="ECO:0000313" key="7">
    <source>
        <dbReference type="Proteomes" id="UP000325255"/>
    </source>
</evidence>
<evidence type="ECO:0000256" key="3">
    <source>
        <dbReference type="ARBA" id="ARBA00023004"/>
    </source>
</evidence>
<gene>
    <name evidence="6" type="ORF">F1189_08570</name>
</gene>
<dbReference type="GO" id="GO:0009055">
    <property type="term" value="F:electron transfer activity"/>
    <property type="evidence" value="ECO:0007669"/>
    <property type="project" value="InterPro"/>
</dbReference>
<comment type="caution">
    <text evidence="6">The sequence shown here is derived from an EMBL/GenBank/DDBJ whole genome shotgun (WGS) entry which is preliminary data.</text>
</comment>
<dbReference type="InterPro" id="IPR051395">
    <property type="entry name" value="Cytochrome_c_Peroxidase/MauG"/>
</dbReference>
<evidence type="ECO:0000256" key="1">
    <source>
        <dbReference type="ARBA" id="ARBA00022617"/>
    </source>
</evidence>
<keyword evidence="7" id="KW-1185">Reference proteome</keyword>
<keyword evidence="1 4" id="KW-0349">Heme</keyword>
<name>A0A5M6IXU5_9PROT</name>
<dbReference type="PIRSF" id="PIRSF028099">
    <property type="entry name" value="DUF1111"/>
    <property type="match status" value="1"/>
</dbReference>